<comment type="cofactor">
    <cofactor evidence="1">
        <name>Zn(2+)</name>
        <dbReference type="ChEBI" id="CHEBI:29105"/>
    </cofactor>
</comment>
<dbReference type="PANTHER" id="PTHR42837">
    <property type="entry name" value="REGULATOR OF SIGMA-E PROTEASE RSEP"/>
    <property type="match status" value="1"/>
</dbReference>
<evidence type="ECO:0000256" key="8">
    <source>
        <dbReference type="ARBA" id="ARBA00022989"/>
    </source>
</evidence>
<comment type="caution">
    <text evidence="13">The sequence shown here is derived from an EMBL/GenBank/DDBJ whole genome shotgun (WGS) entry which is preliminary data.</text>
</comment>
<accession>A0A832E0I7</accession>
<gene>
    <name evidence="13" type="ORF">ENR01_00095</name>
</gene>
<keyword evidence="7" id="KW-0862">Zinc</keyword>
<feature type="domain" description="Peptidase M50" evidence="12">
    <location>
        <begin position="6"/>
        <end position="220"/>
    </location>
</feature>
<feature type="transmembrane region" description="Helical" evidence="11">
    <location>
        <begin position="206"/>
        <end position="227"/>
    </location>
</feature>
<evidence type="ECO:0000256" key="4">
    <source>
        <dbReference type="ARBA" id="ARBA00022670"/>
    </source>
</evidence>
<evidence type="ECO:0000259" key="12">
    <source>
        <dbReference type="Pfam" id="PF02163"/>
    </source>
</evidence>
<dbReference type="InterPro" id="IPR004387">
    <property type="entry name" value="Pept_M50_Zn"/>
</dbReference>
<dbReference type="EMBL" id="DSPJ01000004">
    <property type="protein sequence ID" value="HEX61556.1"/>
    <property type="molecule type" value="Genomic_DNA"/>
</dbReference>
<proteinExistence type="inferred from homology"/>
<dbReference type="Pfam" id="PF02163">
    <property type="entry name" value="Peptidase_M50"/>
    <property type="match status" value="1"/>
</dbReference>
<evidence type="ECO:0000256" key="2">
    <source>
        <dbReference type="ARBA" id="ARBA00004141"/>
    </source>
</evidence>
<evidence type="ECO:0000313" key="13">
    <source>
        <dbReference type="EMBL" id="HEX61556.1"/>
    </source>
</evidence>
<organism evidence="13">
    <name type="scientific">candidate division WWE3 bacterium</name>
    <dbReference type="NCBI Taxonomy" id="2053526"/>
    <lineage>
        <taxon>Bacteria</taxon>
        <taxon>Katanobacteria</taxon>
    </lineage>
</organism>
<evidence type="ECO:0000256" key="9">
    <source>
        <dbReference type="ARBA" id="ARBA00023049"/>
    </source>
</evidence>
<dbReference type="GO" id="GO:0006508">
    <property type="term" value="P:proteolysis"/>
    <property type="evidence" value="ECO:0007669"/>
    <property type="project" value="UniProtKB-KW"/>
</dbReference>
<evidence type="ECO:0000256" key="10">
    <source>
        <dbReference type="ARBA" id="ARBA00023136"/>
    </source>
</evidence>
<evidence type="ECO:0000256" key="5">
    <source>
        <dbReference type="ARBA" id="ARBA00022692"/>
    </source>
</evidence>
<evidence type="ECO:0000256" key="7">
    <source>
        <dbReference type="ARBA" id="ARBA00022833"/>
    </source>
</evidence>
<feature type="transmembrane region" description="Helical" evidence="11">
    <location>
        <begin position="81"/>
        <end position="102"/>
    </location>
</feature>
<keyword evidence="8 11" id="KW-1133">Transmembrane helix</keyword>
<dbReference type="GO" id="GO:0016020">
    <property type="term" value="C:membrane"/>
    <property type="evidence" value="ECO:0007669"/>
    <property type="project" value="UniProtKB-SubCell"/>
</dbReference>
<feature type="transmembrane region" description="Helical" evidence="11">
    <location>
        <begin position="108"/>
        <end position="131"/>
    </location>
</feature>
<dbReference type="InterPro" id="IPR008915">
    <property type="entry name" value="Peptidase_M50"/>
</dbReference>
<comment type="subcellular location">
    <subcellularLocation>
        <location evidence="2">Membrane</location>
        <topology evidence="2">Multi-pass membrane protein</topology>
    </subcellularLocation>
</comment>
<keyword evidence="9" id="KW-0482">Metalloprotease</keyword>
<reference evidence="13" key="1">
    <citation type="journal article" date="2020" name="mSystems">
        <title>Genome- and Community-Level Interaction Insights into Carbon Utilization and Element Cycling Functions of Hydrothermarchaeota in Hydrothermal Sediment.</title>
        <authorList>
            <person name="Zhou Z."/>
            <person name="Liu Y."/>
            <person name="Xu W."/>
            <person name="Pan J."/>
            <person name="Luo Z.H."/>
            <person name="Li M."/>
        </authorList>
    </citation>
    <scope>NUCLEOTIDE SEQUENCE [LARGE SCALE GENOMIC DNA]</scope>
    <source>
        <strain evidence="13">SpSt-361</strain>
    </source>
</reference>
<evidence type="ECO:0000256" key="6">
    <source>
        <dbReference type="ARBA" id="ARBA00022801"/>
    </source>
</evidence>
<evidence type="ECO:0000256" key="3">
    <source>
        <dbReference type="ARBA" id="ARBA00007931"/>
    </source>
</evidence>
<name>A0A832E0I7_UNCKA</name>
<dbReference type="PANTHER" id="PTHR42837:SF2">
    <property type="entry name" value="MEMBRANE METALLOPROTEASE ARASP2, CHLOROPLASTIC-RELATED"/>
    <property type="match status" value="1"/>
</dbReference>
<sequence length="234" mass="24366">MAVLGTILVLLAVMVVHEAGHFVLCLSLGIPVKSLHIGLPIGPQLRLRLGKYPFTISLALFGAAVMIDDEALWRAPLWKRILVFLAGPGANFLSVAVAGAIVSRSPAGFVGGLALVGFTAALLIKLAFAVAGGTVSFAQLASQTVGPVGIVALGSKMVSSGAADLFGLFTLVSTWLGLFNLLPIPGLDGGQVAANILVSLGLPRRWAMIATYISLGFLLVFMFVITARDVTRLF</sequence>
<evidence type="ECO:0000256" key="11">
    <source>
        <dbReference type="SAM" id="Phobius"/>
    </source>
</evidence>
<feature type="transmembrane region" description="Helical" evidence="11">
    <location>
        <begin position="165"/>
        <end position="186"/>
    </location>
</feature>
<keyword evidence="10 11" id="KW-0472">Membrane</keyword>
<dbReference type="AlphaFoldDB" id="A0A832E0I7"/>
<comment type="similarity">
    <text evidence="3">Belongs to the peptidase M50B family.</text>
</comment>
<feature type="transmembrane region" description="Helical" evidence="11">
    <location>
        <begin position="49"/>
        <end position="69"/>
    </location>
</feature>
<keyword evidence="4" id="KW-0645">Protease</keyword>
<dbReference type="GO" id="GO:0004222">
    <property type="term" value="F:metalloendopeptidase activity"/>
    <property type="evidence" value="ECO:0007669"/>
    <property type="project" value="InterPro"/>
</dbReference>
<keyword evidence="6" id="KW-0378">Hydrolase</keyword>
<protein>
    <recommendedName>
        <fullName evidence="12">Peptidase M50 domain-containing protein</fullName>
    </recommendedName>
</protein>
<keyword evidence="5 11" id="KW-0812">Transmembrane</keyword>
<evidence type="ECO:0000256" key="1">
    <source>
        <dbReference type="ARBA" id="ARBA00001947"/>
    </source>
</evidence>